<dbReference type="EMBL" id="RXOE01000002">
    <property type="protein sequence ID" value="RTQ34995.1"/>
    <property type="molecule type" value="Genomic_DNA"/>
</dbReference>
<protein>
    <recommendedName>
        <fullName evidence="3">Extracellular solute-binding protein</fullName>
    </recommendedName>
</protein>
<keyword evidence="2" id="KW-1185">Reference proteome</keyword>
<reference evidence="1 2" key="1">
    <citation type="submission" date="2018-12" db="EMBL/GenBank/DDBJ databases">
        <title>The genome of Variovorax gossypii DSM 100435.</title>
        <authorList>
            <person name="Gao J."/>
            <person name="Sun J."/>
        </authorList>
    </citation>
    <scope>NUCLEOTIDE SEQUENCE [LARGE SCALE GENOMIC DNA]</scope>
    <source>
        <strain evidence="1 2">DSM 100435</strain>
    </source>
</reference>
<dbReference type="RefSeq" id="WP_126470151.1">
    <property type="nucleotide sequence ID" value="NZ_RXOE01000002.1"/>
</dbReference>
<gene>
    <name evidence="1" type="ORF">EJP69_11415</name>
</gene>
<accession>A0A431TMU8</accession>
<comment type="caution">
    <text evidence="1">The sequence shown here is derived from an EMBL/GenBank/DDBJ whole genome shotgun (WGS) entry which is preliminary data.</text>
</comment>
<name>A0A431TMU8_9BURK</name>
<dbReference type="AlphaFoldDB" id="A0A431TMU8"/>
<proteinExistence type="predicted"/>
<evidence type="ECO:0008006" key="3">
    <source>
        <dbReference type="Google" id="ProtNLM"/>
    </source>
</evidence>
<organism evidence="1 2">
    <name type="scientific">Variovorax gossypii</name>
    <dbReference type="NCBI Taxonomy" id="1679495"/>
    <lineage>
        <taxon>Bacteria</taxon>
        <taxon>Pseudomonadati</taxon>
        <taxon>Pseudomonadota</taxon>
        <taxon>Betaproteobacteria</taxon>
        <taxon>Burkholderiales</taxon>
        <taxon>Comamonadaceae</taxon>
        <taxon>Variovorax</taxon>
    </lineage>
</organism>
<sequence>MEIRKLIAPALAVVLLAAVGAGVWYSNTRLHDESATATAARIEQEKQVTLRGLIGSEKETFFADPRVQKALAAQGITVTVEKAGSRAIASRYDASKFDFGFPSGAPAAAQLKTLAKAPNVFNPFYTPIVLASWRPIAEILVSNGIAQKQGDFYYVVDLPGLMAMIEKGTRWKELKASSAFSTSKSMLINSTDVRTSNSAAMYLALASYLANSQQIVQSQEDVDRVMPVVAPLFLRQGFQEQSSAGPFEDYLALGMGKAPLLVAYESQMVEFWLKNPDRLKSDMVLLYPKPTVYSKHVLVPYTPGGARLGAALENDPTLRELAHEYGYRTGGDTKGPETWAARGVKVPEVLVDVIDPPSFEWLERMTTGIEARFK</sequence>
<evidence type="ECO:0000313" key="1">
    <source>
        <dbReference type="EMBL" id="RTQ34995.1"/>
    </source>
</evidence>
<evidence type="ECO:0000313" key="2">
    <source>
        <dbReference type="Proteomes" id="UP000267418"/>
    </source>
</evidence>
<dbReference type="OrthoDB" id="5418945at2"/>
<dbReference type="Proteomes" id="UP000267418">
    <property type="component" value="Unassembled WGS sequence"/>
</dbReference>